<feature type="transmembrane region" description="Helical" evidence="2">
    <location>
        <begin position="153"/>
        <end position="179"/>
    </location>
</feature>
<keyword evidence="2" id="KW-1133">Transmembrane helix</keyword>
<dbReference type="Proteomes" id="UP000887566">
    <property type="component" value="Unplaced"/>
</dbReference>
<name>A0A914W053_9BILA</name>
<feature type="compositionally biased region" description="Polar residues" evidence="1">
    <location>
        <begin position="268"/>
        <end position="277"/>
    </location>
</feature>
<keyword evidence="2" id="KW-0472">Membrane</keyword>
<protein>
    <submittedName>
        <fullName evidence="4">Uncharacterized protein</fullName>
    </submittedName>
</protein>
<proteinExistence type="predicted"/>
<feature type="compositionally biased region" description="Basic and acidic residues" evidence="1">
    <location>
        <begin position="247"/>
        <end position="266"/>
    </location>
</feature>
<accession>A0A914W053</accession>
<organism evidence="3 4">
    <name type="scientific">Plectus sambesii</name>
    <dbReference type="NCBI Taxonomy" id="2011161"/>
    <lineage>
        <taxon>Eukaryota</taxon>
        <taxon>Metazoa</taxon>
        <taxon>Ecdysozoa</taxon>
        <taxon>Nematoda</taxon>
        <taxon>Chromadorea</taxon>
        <taxon>Plectida</taxon>
        <taxon>Plectina</taxon>
        <taxon>Plectoidea</taxon>
        <taxon>Plectidae</taxon>
        <taxon>Plectus</taxon>
    </lineage>
</organism>
<keyword evidence="3" id="KW-1185">Reference proteome</keyword>
<evidence type="ECO:0000313" key="3">
    <source>
        <dbReference type="Proteomes" id="UP000887566"/>
    </source>
</evidence>
<feature type="transmembrane region" description="Helical" evidence="2">
    <location>
        <begin position="67"/>
        <end position="87"/>
    </location>
</feature>
<keyword evidence="2" id="KW-0812">Transmembrane</keyword>
<evidence type="ECO:0000256" key="2">
    <source>
        <dbReference type="SAM" id="Phobius"/>
    </source>
</evidence>
<dbReference type="AlphaFoldDB" id="A0A914W053"/>
<evidence type="ECO:0000313" key="4">
    <source>
        <dbReference type="WBParaSite" id="PSAMB.scaffold275size59647.g4164.t1"/>
    </source>
</evidence>
<dbReference type="WBParaSite" id="PSAMB.scaffold275size59647.g4164.t1">
    <property type="protein sequence ID" value="PSAMB.scaffold275size59647.g4164.t1"/>
    <property type="gene ID" value="PSAMB.scaffold275size59647.g4164"/>
</dbReference>
<evidence type="ECO:0000256" key="1">
    <source>
        <dbReference type="SAM" id="MobiDB-lite"/>
    </source>
</evidence>
<dbReference type="PROSITE" id="PS51257">
    <property type="entry name" value="PROKAR_LIPOPROTEIN"/>
    <property type="match status" value="1"/>
</dbReference>
<feature type="region of interest" description="Disordered" evidence="1">
    <location>
        <begin position="247"/>
        <end position="311"/>
    </location>
</feature>
<feature type="compositionally biased region" description="Low complexity" evidence="1">
    <location>
        <begin position="278"/>
        <end position="303"/>
    </location>
</feature>
<reference evidence="4" key="1">
    <citation type="submission" date="2022-11" db="UniProtKB">
        <authorList>
            <consortium name="WormBaseParasite"/>
        </authorList>
    </citation>
    <scope>IDENTIFICATION</scope>
</reference>
<sequence length="311" mass="33069">MTFRQAAALTGLGLAQMLLSVGMIVAGTMSIAACEQLFHTSWAVITGGCLFLVGFANASSCRCTPRMLLGLAIINLLMIGVAVAAIASGGIGVRCELIGGKNHKYADASCYSFAQQIHCVNKRWMTDDSIGAPTTTSTTAEEAFESNRTKGMIISGVVLGTGVILLSLCIAAATVSILARQASHTDLPPPHTIIQSAQDYTESVDTERRIDSQDAAEKANVLRRMAINRIIHNANTVKESTTVKRDELETGRRGDAIGEDSSRIFSRDSPSYSRVQMSYSTGSSLLSSDRSSSSSKTASRGSPPSIPWRGR</sequence>
<feature type="transmembrane region" description="Helical" evidence="2">
    <location>
        <begin position="42"/>
        <end position="60"/>
    </location>
</feature>